<gene>
    <name evidence="1" type="ORF">HMPREF9020_01495</name>
</gene>
<accession>W1MXF0</accession>
<keyword evidence="2" id="KW-1185">Reference proteome</keyword>
<reference evidence="1 2" key="1">
    <citation type="submission" date="2012-01" db="EMBL/GenBank/DDBJ databases">
        <title>The Genome Sequence of Scardovia inopinata F0304.</title>
        <authorList>
            <consortium name="The Broad Institute Genome Sequencing Platform"/>
            <person name="Ward D."/>
            <person name="Earl A."/>
            <person name="Feldgarden M."/>
            <person name="Gevers D."/>
            <person name="Young S."/>
            <person name="Zeng Q."/>
            <person name="Koehrsen M."/>
            <person name="Alvarado L."/>
            <person name="Berlin A.M."/>
            <person name="Borenstein D."/>
            <person name="Chapman S.B."/>
            <person name="Chen Z."/>
            <person name="Engels R."/>
            <person name="Freedman E."/>
            <person name="Gellesch M."/>
            <person name="Goldberg J."/>
            <person name="Griggs A."/>
            <person name="Gujja S."/>
            <person name="Heilman E.R."/>
            <person name="Heiman D.I."/>
            <person name="Hepburn T.A."/>
            <person name="Howarth C."/>
            <person name="Jen D."/>
            <person name="Larson L."/>
            <person name="Mehta T."/>
            <person name="Park D."/>
            <person name="Pearson M."/>
            <person name="Richards J."/>
            <person name="Roberts A."/>
            <person name="Saif S."/>
            <person name="Shea T.D."/>
            <person name="Shenoy N."/>
            <person name="Sisk P."/>
            <person name="Stolte C."/>
            <person name="Sykes S.N."/>
            <person name="Walk T."/>
            <person name="White J."/>
            <person name="Yandava C."/>
            <person name="Izard J."/>
            <person name="Baranova O.V."/>
            <person name="Blanton J.M."/>
            <person name="Tanner A.C."/>
            <person name="Dewhirst F."/>
            <person name="Haas B."/>
            <person name="Nusbaum C."/>
            <person name="Birren B."/>
        </authorList>
    </citation>
    <scope>NUCLEOTIDE SEQUENCE [LARGE SCALE GENOMIC DNA]</scope>
    <source>
        <strain evidence="1 2">F0304</strain>
    </source>
</reference>
<comment type="caution">
    <text evidence="1">The sequence shown here is derived from an EMBL/GenBank/DDBJ whole genome shotgun (WGS) entry which is preliminary data.</text>
</comment>
<protein>
    <submittedName>
        <fullName evidence="1">Uncharacterized protein</fullName>
    </submittedName>
</protein>
<dbReference type="AlphaFoldDB" id="W1MXF0"/>
<name>W1MXF0_SCAIO</name>
<dbReference type="Proteomes" id="UP000005777">
    <property type="component" value="Unassembled WGS sequence"/>
</dbReference>
<evidence type="ECO:0000313" key="1">
    <source>
        <dbReference type="EMBL" id="EQW18127.1"/>
    </source>
</evidence>
<dbReference type="EMBL" id="ADCX01000002">
    <property type="protein sequence ID" value="EQW18127.1"/>
    <property type="molecule type" value="Genomic_DNA"/>
</dbReference>
<organism evidence="1 2">
    <name type="scientific">Scardovia inopinata F0304</name>
    <dbReference type="NCBI Taxonomy" id="641146"/>
    <lineage>
        <taxon>Bacteria</taxon>
        <taxon>Bacillati</taxon>
        <taxon>Actinomycetota</taxon>
        <taxon>Actinomycetes</taxon>
        <taxon>Bifidobacteriales</taxon>
        <taxon>Bifidobacteriaceae</taxon>
        <taxon>Scardovia</taxon>
    </lineage>
</organism>
<proteinExistence type="predicted"/>
<evidence type="ECO:0000313" key="2">
    <source>
        <dbReference type="Proteomes" id="UP000005777"/>
    </source>
</evidence>
<sequence>TASFAALGAWNYPLPLLIKWVTNEALFSARLELSSSSSDKMANRSIWVDILLGIILFLF</sequence>
<feature type="non-terminal residue" evidence="1">
    <location>
        <position position="1"/>
    </location>
</feature>
<dbReference type="HOGENOM" id="CLU_2976717_0_0_11"/>